<dbReference type="SUPFAM" id="SSF53098">
    <property type="entry name" value="Ribonuclease H-like"/>
    <property type="match status" value="1"/>
</dbReference>
<dbReference type="Gene3D" id="3.90.350.10">
    <property type="entry name" value="Transposase Inhibitor Protein From Tn5, Chain A, domain 1"/>
    <property type="match status" value="1"/>
</dbReference>
<sequence>MATILPENQINQELNSSVHQFFRNQKLGTLLNQSNIRKESGLAPVMLVQFIFSLVLQKKNLYRTLESGREPEAPAKDAVYRLLNNATYNWRKFLLLLSQNVITQKFLPLVSENRERVLILDDSLYSRARSKSIEMLALVHDHTTGKFFRGFRMLTLGWSDGNTFLPLAFSLLSSEKQSNRFQEINPTIDKRTVGYKRRKEAVKKSTEALFDLLDDINPLQLCARTLFFDSWFAFPKVIKRVVSEYPLEVVRMLKRMHRVYYTYEGQKYTLTQLYQVVRKKRGRAKILASVVVSLALDDNEKEIRARIVFVRDRNRSKNWLAILSTDTNLPEEEIVRLYGKRWDIECFFKVAKSHLALGKEFQCRSYDAMVAHTTIVFTRYIMLALRTREAQDPRTIGQLFFLCCDELEDIRFAEAILLVLDCLKASLTEEPILSEEMVQSVLDRVFDNFPAFLKRAFHQPENQFPSGLSA</sequence>
<reference evidence="3 5" key="2">
    <citation type="submission" date="2016-10" db="EMBL/GenBank/DDBJ databases">
        <authorList>
            <person name="Varghese N."/>
            <person name="Submissions S."/>
        </authorList>
    </citation>
    <scope>NUCLEOTIDE SEQUENCE [LARGE SCALE GENOMIC DNA]</scope>
    <source>
        <strain evidence="3 5">DSM 22150</strain>
    </source>
</reference>
<evidence type="ECO:0000313" key="2">
    <source>
        <dbReference type="EMBL" id="CZR10584.1"/>
    </source>
</evidence>
<reference evidence="2 4" key="1">
    <citation type="submission" date="2016-02" db="EMBL/GenBank/DDBJ databases">
        <authorList>
            <person name="Wen L."/>
            <person name="He K."/>
            <person name="Yang H."/>
        </authorList>
    </citation>
    <scope>NUCLEOTIDE SEQUENCE [LARGE SCALE GENOMIC DNA]</scope>
    <source>
        <strain evidence="2">Trichococcus_R210</strain>
    </source>
</reference>
<dbReference type="STRING" id="640938.TR210_2953"/>
<dbReference type="AlphaFoldDB" id="A0A143Z8D0"/>
<evidence type="ECO:0000313" key="5">
    <source>
        <dbReference type="Proteomes" id="UP000199280"/>
    </source>
</evidence>
<keyword evidence="5" id="KW-1185">Reference proteome</keyword>
<dbReference type="InterPro" id="IPR012337">
    <property type="entry name" value="RNaseH-like_sf"/>
</dbReference>
<dbReference type="OrthoDB" id="29496at2"/>
<feature type="domain" description="Transposase IS701-like DDE" evidence="1">
    <location>
        <begin position="75"/>
        <end position="264"/>
    </location>
</feature>
<dbReference type="EMBL" id="FNYT01000053">
    <property type="protein sequence ID" value="SEJ97899.1"/>
    <property type="molecule type" value="Genomic_DNA"/>
</dbReference>
<organism evidence="2 4">
    <name type="scientific">Trichococcus ilyis</name>
    <dbReference type="NCBI Taxonomy" id="640938"/>
    <lineage>
        <taxon>Bacteria</taxon>
        <taxon>Bacillati</taxon>
        <taxon>Bacillota</taxon>
        <taxon>Bacilli</taxon>
        <taxon>Lactobacillales</taxon>
        <taxon>Carnobacteriaceae</taxon>
        <taxon>Trichococcus</taxon>
    </lineage>
</organism>
<dbReference type="Proteomes" id="UP000076878">
    <property type="component" value="Unassembled WGS sequence"/>
</dbReference>
<dbReference type="Pfam" id="PF13546">
    <property type="entry name" value="DDE_5"/>
    <property type="match status" value="1"/>
</dbReference>
<dbReference type="EMBL" id="FJNB01000038">
    <property type="protein sequence ID" value="CZR10584.1"/>
    <property type="molecule type" value="Genomic_DNA"/>
</dbReference>
<gene>
    <name evidence="3" type="ORF">SAMN05216375_1539</name>
    <name evidence="2" type="ORF">TR210_2953</name>
</gene>
<proteinExistence type="predicted"/>
<dbReference type="InterPro" id="IPR038721">
    <property type="entry name" value="IS701-like_DDE_dom"/>
</dbReference>
<dbReference type="Proteomes" id="UP000199280">
    <property type="component" value="Unassembled WGS sequence"/>
</dbReference>
<accession>A0A143Z8D0</accession>
<evidence type="ECO:0000259" key="1">
    <source>
        <dbReference type="Pfam" id="PF13546"/>
    </source>
</evidence>
<dbReference type="RefSeq" id="WP_068624995.1">
    <property type="nucleotide sequence ID" value="NZ_FJNB01000038.1"/>
</dbReference>
<evidence type="ECO:0000313" key="3">
    <source>
        <dbReference type="EMBL" id="SEJ97899.1"/>
    </source>
</evidence>
<evidence type="ECO:0000313" key="4">
    <source>
        <dbReference type="Proteomes" id="UP000076878"/>
    </source>
</evidence>
<protein>
    <submittedName>
        <fullName evidence="3">Transposase DDE domain-containing protein</fullName>
    </submittedName>
</protein>
<name>A0A143Z8D0_9LACT</name>